<dbReference type="CDD" id="cd09019">
    <property type="entry name" value="galactose_mutarotase_like"/>
    <property type="match status" value="1"/>
</dbReference>
<comment type="similarity">
    <text evidence="3 8">Belongs to the aldose epimerase family.</text>
</comment>
<evidence type="ECO:0000256" key="1">
    <source>
        <dbReference type="ARBA" id="ARBA00001614"/>
    </source>
</evidence>
<dbReference type="InterPro" id="IPR018052">
    <property type="entry name" value="Ald1_epimerase_CS"/>
</dbReference>
<evidence type="ECO:0000256" key="3">
    <source>
        <dbReference type="ARBA" id="ARBA00006206"/>
    </source>
</evidence>
<dbReference type="Gene3D" id="2.70.98.10">
    <property type="match status" value="1"/>
</dbReference>
<dbReference type="PIRSF" id="PIRSF005096">
    <property type="entry name" value="GALM"/>
    <property type="match status" value="1"/>
</dbReference>
<dbReference type="PANTHER" id="PTHR10091">
    <property type="entry name" value="ALDOSE-1-EPIMERASE"/>
    <property type="match status" value="1"/>
</dbReference>
<dbReference type="PANTHER" id="PTHR10091:SF0">
    <property type="entry name" value="GALACTOSE MUTAROTASE"/>
    <property type="match status" value="1"/>
</dbReference>
<dbReference type="InterPro" id="IPR047215">
    <property type="entry name" value="Galactose_mutarotase-like"/>
</dbReference>
<evidence type="ECO:0000313" key="10">
    <source>
        <dbReference type="Proteomes" id="UP001207337"/>
    </source>
</evidence>
<evidence type="ECO:0000256" key="8">
    <source>
        <dbReference type="PIRNR" id="PIRNR005096"/>
    </source>
</evidence>
<comment type="pathway">
    <text evidence="2 8">Carbohydrate metabolism; hexose metabolism.</text>
</comment>
<dbReference type="InterPro" id="IPR008183">
    <property type="entry name" value="Aldose_1/G6P_1-epimerase"/>
</dbReference>
<dbReference type="InterPro" id="IPR014718">
    <property type="entry name" value="GH-type_carb-bd"/>
</dbReference>
<dbReference type="NCBIfam" id="NF008277">
    <property type="entry name" value="PRK11055.1"/>
    <property type="match status" value="1"/>
</dbReference>
<evidence type="ECO:0000256" key="6">
    <source>
        <dbReference type="ARBA" id="ARBA00023235"/>
    </source>
</evidence>
<reference evidence="9 10" key="1">
    <citation type="submission" date="2021-11" db="EMBL/GenBank/DDBJ databases">
        <title>Aliifidinibius sp. nov., a new bacterium isolated from saline soil.</title>
        <authorList>
            <person name="Galisteo C."/>
            <person name="De La Haba R."/>
            <person name="Sanchez-Porro C."/>
            <person name="Ventosa A."/>
        </authorList>
    </citation>
    <scope>NUCLEOTIDE SEQUENCE [LARGE SCALE GENOMIC DNA]</scope>
    <source>
        <strain evidence="9 10">KACC 190600</strain>
    </source>
</reference>
<evidence type="ECO:0000256" key="2">
    <source>
        <dbReference type="ARBA" id="ARBA00005028"/>
    </source>
</evidence>
<dbReference type="SUPFAM" id="SSF74650">
    <property type="entry name" value="Galactose mutarotase-like"/>
    <property type="match status" value="1"/>
</dbReference>
<dbReference type="Proteomes" id="UP001207337">
    <property type="component" value="Unassembled WGS sequence"/>
</dbReference>
<dbReference type="Pfam" id="PF01263">
    <property type="entry name" value="Aldose_epim"/>
    <property type="match status" value="1"/>
</dbReference>
<organism evidence="9 10">
    <name type="scientific">Fodinibius salicampi</name>
    <dbReference type="NCBI Taxonomy" id="1920655"/>
    <lineage>
        <taxon>Bacteria</taxon>
        <taxon>Pseudomonadati</taxon>
        <taxon>Balneolota</taxon>
        <taxon>Balneolia</taxon>
        <taxon>Balneolales</taxon>
        <taxon>Balneolaceae</taxon>
        <taxon>Fodinibius</taxon>
    </lineage>
</organism>
<dbReference type="InterPro" id="IPR011013">
    <property type="entry name" value="Gal_mutarotase_sf_dom"/>
</dbReference>
<accession>A0ABT3PU18</accession>
<comment type="caution">
    <text evidence="9">The sequence shown here is derived from an EMBL/GenBank/DDBJ whole genome shotgun (WGS) entry which is preliminary data.</text>
</comment>
<dbReference type="EC" id="5.1.3.3" evidence="4 8"/>
<keyword evidence="6 8" id="KW-0413">Isomerase</keyword>
<dbReference type="PROSITE" id="PS00545">
    <property type="entry name" value="ALDOSE_1_EPIMERASE"/>
    <property type="match status" value="1"/>
</dbReference>
<comment type="catalytic activity">
    <reaction evidence="1 8">
        <text>alpha-D-glucose = beta-D-glucose</text>
        <dbReference type="Rhea" id="RHEA:10264"/>
        <dbReference type="ChEBI" id="CHEBI:15903"/>
        <dbReference type="ChEBI" id="CHEBI:17925"/>
        <dbReference type="EC" id="5.1.3.3"/>
    </reaction>
</comment>
<dbReference type="InterPro" id="IPR015443">
    <property type="entry name" value="Aldose_1-epimerase"/>
</dbReference>
<dbReference type="RefSeq" id="WP_265786455.1">
    <property type="nucleotide sequence ID" value="NZ_BAABRS010000001.1"/>
</dbReference>
<name>A0ABT3PU18_9BACT</name>
<evidence type="ECO:0000313" key="9">
    <source>
        <dbReference type="EMBL" id="MCW9711332.1"/>
    </source>
</evidence>
<keyword evidence="7 8" id="KW-0119">Carbohydrate metabolism</keyword>
<protein>
    <recommendedName>
        <fullName evidence="5 8">Aldose 1-epimerase</fullName>
        <ecNumber evidence="4 8">5.1.3.3</ecNumber>
    </recommendedName>
</protein>
<sequence>MSIVLAVTLFAMLISGCGGEDQNLEQAEEDSEEIMIQEEAFGTLDDGREVSLFTLTNSNEMEVKITNYGGIVTSIRTPDANGNLDNVVLGFESLDKYLEGTPYFGAIIGRYGNRIADGEFTIDGTQYELATNDGNNHLHGGEVGFDKVLWDAEIQDDNSLKLTYLSEDGEEGYPGNLEVAVVYSLTSENELKIEYEATTDKATPVNLTNHSYFNLSGQPDSTILDHELMLNADQYTPVNDELIPTGELADVEGTPFDFRNPHAIGARIDQVEGGYDHNWVLSRSTDDSLFHAATLYHEESGRQMKVLTKEPGIQFYSGNFLDGSLKGPDGTPFVQHAALCLETQHFPNSPNEPDFPSTILEPGETYETTTIYQFSTQ</sequence>
<evidence type="ECO:0000256" key="7">
    <source>
        <dbReference type="ARBA" id="ARBA00023277"/>
    </source>
</evidence>
<dbReference type="EMBL" id="JAJNDC010000001">
    <property type="protein sequence ID" value="MCW9711332.1"/>
    <property type="molecule type" value="Genomic_DNA"/>
</dbReference>
<keyword evidence="10" id="KW-1185">Reference proteome</keyword>
<gene>
    <name evidence="9" type="ORF">LQ318_00310</name>
</gene>
<evidence type="ECO:0000256" key="5">
    <source>
        <dbReference type="ARBA" id="ARBA00014165"/>
    </source>
</evidence>
<evidence type="ECO:0000256" key="4">
    <source>
        <dbReference type="ARBA" id="ARBA00013185"/>
    </source>
</evidence>
<proteinExistence type="inferred from homology"/>